<keyword evidence="9" id="KW-0969">Cilium</keyword>
<protein>
    <recommendedName>
        <fullName evidence="4">Outer dense fiber protein 1</fullName>
    </recommendedName>
</protein>
<comment type="function">
    <text evidence="1">Component of the outer dense fibers (ODF) of spermatozoa. ODF are filamentous structures located on the outside of the axoneme in the midpiece and principal piece of the mammalian sperm tail and may help to maintain the passive elastic structures and elastic recoil of the sperm tail.</text>
</comment>
<dbReference type="GO" id="GO:0005813">
    <property type="term" value="C:centrosome"/>
    <property type="evidence" value="ECO:0007669"/>
    <property type="project" value="UniProtKB-SubCell"/>
</dbReference>
<feature type="non-terminal residue" evidence="13">
    <location>
        <position position="1"/>
    </location>
</feature>
<comment type="similarity">
    <text evidence="10 11">Belongs to the small heat shock protein (HSP20) family.</text>
</comment>
<dbReference type="PROSITE" id="PS01031">
    <property type="entry name" value="SHSP"/>
    <property type="match status" value="1"/>
</dbReference>
<dbReference type="AlphaFoldDB" id="A0A7K8QDK8"/>
<dbReference type="Gene3D" id="2.60.40.790">
    <property type="match status" value="1"/>
</dbReference>
<dbReference type="PANTHER" id="PTHR17125">
    <property type="entry name" value="OUTER DENSE FIBER PROTEIN 1"/>
    <property type="match status" value="1"/>
</dbReference>
<evidence type="ECO:0000256" key="11">
    <source>
        <dbReference type="RuleBase" id="RU003616"/>
    </source>
</evidence>
<keyword evidence="8" id="KW-0744">Spermatogenesis</keyword>
<keyword evidence="6" id="KW-0221">Differentiation</keyword>
<gene>
    <name evidence="13" type="primary">Odf1</name>
    <name evidence="13" type="ORF">SMICAP_R10620</name>
</gene>
<keyword evidence="7" id="KW-0282">Flagellum</keyword>
<dbReference type="SUPFAM" id="SSF49764">
    <property type="entry name" value="HSP20-like chaperones"/>
    <property type="match status" value="1"/>
</dbReference>
<evidence type="ECO:0000256" key="4">
    <source>
        <dbReference type="ARBA" id="ARBA00019020"/>
    </source>
</evidence>
<name>A0A7K8QDK8_9PASS</name>
<feature type="non-terminal residue" evidence="13">
    <location>
        <position position="80"/>
    </location>
</feature>
<evidence type="ECO:0000313" key="13">
    <source>
        <dbReference type="EMBL" id="NXF02776.1"/>
    </source>
</evidence>
<dbReference type="Proteomes" id="UP000567624">
    <property type="component" value="Unassembled WGS sequence"/>
</dbReference>
<evidence type="ECO:0000259" key="12">
    <source>
        <dbReference type="PROSITE" id="PS01031"/>
    </source>
</evidence>
<evidence type="ECO:0000256" key="2">
    <source>
        <dbReference type="ARBA" id="ARBA00004230"/>
    </source>
</evidence>
<dbReference type="InterPro" id="IPR008978">
    <property type="entry name" value="HSP20-like_chaperone"/>
</dbReference>
<dbReference type="GO" id="GO:0099513">
    <property type="term" value="C:polymeric cytoskeletal fiber"/>
    <property type="evidence" value="ECO:0007669"/>
    <property type="project" value="InterPro"/>
</dbReference>
<evidence type="ECO:0000256" key="7">
    <source>
        <dbReference type="ARBA" id="ARBA00022846"/>
    </source>
</evidence>
<reference evidence="13 14" key="1">
    <citation type="submission" date="2019-09" db="EMBL/GenBank/DDBJ databases">
        <title>Bird 10,000 Genomes (B10K) Project - Family phase.</title>
        <authorList>
            <person name="Zhang G."/>
        </authorList>
    </citation>
    <scope>NUCLEOTIDE SEQUENCE [LARGE SCALE GENOMIC DNA]</scope>
    <source>
        <strain evidence="13">B10K-CU-031-20</strain>
    </source>
</reference>
<evidence type="ECO:0000256" key="1">
    <source>
        <dbReference type="ARBA" id="ARBA00001979"/>
    </source>
</evidence>
<comment type="subcellular location">
    <subcellularLocation>
        <location evidence="2">Cell projection</location>
        <location evidence="2">Cilium</location>
        <location evidence="2">Flagellum</location>
    </subcellularLocation>
    <subcellularLocation>
        <location evidence="3">Cytoplasm</location>
        <location evidence="3">Cytoskeleton</location>
        <location evidence="3">Microtubule organizing center</location>
        <location evidence="3">Centrosome</location>
    </subcellularLocation>
</comment>
<keyword evidence="14" id="KW-1185">Reference proteome</keyword>
<evidence type="ECO:0000256" key="10">
    <source>
        <dbReference type="PROSITE-ProRule" id="PRU00285"/>
    </source>
</evidence>
<evidence type="ECO:0000256" key="6">
    <source>
        <dbReference type="ARBA" id="ARBA00022782"/>
    </source>
</evidence>
<dbReference type="InterPro" id="IPR002068">
    <property type="entry name" value="A-crystallin/Hsp20_dom"/>
</dbReference>
<keyword evidence="9" id="KW-0966">Cell projection</keyword>
<accession>A0A7K8QDK8</accession>
<dbReference type="PANTHER" id="PTHR17125:SF2">
    <property type="entry name" value="OUTER DENSE FIBER PROTEIN 1"/>
    <property type="match status" value="1"/>
</dbReference>
<feature type="domain" description="SHSP" evidence="12">
    <location>
        <begin position="1"/>
        <end position="80"/>
    </location>
</feature>
<organism evidence="13 14">
    <name type="scientific">Smithornis capensis</name>
    <dbReference type="NCBI Taxonomy" id="363769"/>
    <lineage>
        <taxon>Eukaryota</taxon>
        <taxon>Metazoa</taxon>
        <taxon>Chordata</taxon>
        <taxon>Craniata</taxon>
        <taxon>Vertebrata</taxon>
        <taxon>Euteleostomi</taxon>
        <taxon>Archelosauria</taxon>
        <taxon>Archosauria</taxon>
        <taxon>Dinosauria</taxon>
        <taxon>Saurischia</taxon>
        <taxon>Theropoda</taxon>
        <taxon>Coelurosauria</taxon>
        <taxon>Aves</taxon>
        <taxon>Neognathae</taxon>
        <taxon>Neoaves</taxon>
        <taxon>Telluraves</taxon>
        <taxon>Australaves</taxon>
        <taxon>Passeriformes</taxon>
        <taxon>Eurylaimidae</taxon>
        <taxon>Smithornis</taxon>
    </lineage>
</organism>
<dbReference type="GO" id="GO:0007283">
    <property type="term" value="P:spermatogenesis"/>
    <property type="evidence" value="ECO:0007669"/>
    <property type="project" value="UniProtKB-KW"/>
</dbReference>
<comment type="caution">
    <text evidence="13">The sequence shown here is derived from an EMBL/GenBank/DDBJ whole genome shotgun (WGS) entry which is preliminary data.</text>
</comment>
<evidence type="ECO:0000256" key="8">
    <source>
        <dbReference type="ARBA" id="ARBA00022871"/>
    </source>
</evidence>
<evidence type="ECO:0000256" key="9">
    <source>
        <dbReference type="ARBA" id="ARBA00023069"/>
    </source>
</evidence>
<dbReference type="EMBL" id="VWYW01000030">
    <property type="protein sequence ID" value="NXF02776.1"/>
    <property type="molecule type" value="Genomic_DNA"/>
</dbReference>
<dbReference type="GO" id="GO:0031514">
    <property type="term" value="C:motile cilium"/>
    <property type="evidence" value="ECO:0007669"/>
    <property type="project" value="UniProtKB-SubCell"/>
</dbReference>
<dbReference type="Pfam" id="PF00011">
    <property type="entry name" value="HSP20"/>
    <property type="match status" value="1"/>
</dbReference>
<sequence length="80" mass="8809">STPRPSKMLTSSCNRGRLALVDVEGFEPDDVSVTVKDGKVTVSAEREEGCSMADTYNYKKLEKEFNLPPGVSEDDVTYSM</sequence>
<dbReference type="InterPro" id="IPR037389">
    <property type="entry name" value="ODFP"/>
</dbReference>
<evidence type="ECO:0000256" key="5">
    <source>
        <dbReference type="ARBA" id="ARBA00022473"/>
    </source>
</evidence>
<dbReference type="GO" id="GO:0030154">
    <property type="term" value="P:cell differentiation"/>
    <property type="evidence" value="ECO:0007669"/>
    <property type="project" value="UniProtKB-KW"/>
</dbReference>
<evidence type="ECO:0000256" key="3">
    <source>
        <dbReference type="ARBA" id="ARBA00004300"/>
    </source>
</evidence>
<evidence type="ECO:0000313" key="14">
    <source>
        <dbReference type="Proteomes" id="UP000567624"/>
    </source>
</evidence>
<proteinExistence type="inferred from homology"/>
<keyword evidence="5" id="KW-0217">Developmental protein</keyword>